<dbReference type="InParanoid" id="E5R4A3"/>
<dbReference type="EMBL" id="FP929083">
    <property type="protein sequence ID" value="CBX91871.1"/>
    <property type="molecule type" value="Genomic_DNA"/>
</dbReference>
<gene>
    <name evidence="1" type="ORF">LEMA_P045770.1</name>
</gene>
<name>E5R4A3_LEPMJ</name>
<protein>
    <submittedName>
        <fullName evidence="1">Uncharacterized protein</fullName>
    </submittedName>
</protein>
<dbReference type="VEuPathDB" id="FungiDB:LEMA_P045770.1"/>
<evidence type="ECO:0000313" key="2">
    <source>
        <dbReference type="Proteomes" id="UP000002668"/>
    </source>
</evidence>
<proteinExistence type="predicted"/>
<organism evidence="2">
    <name type="scientific">Leptosphaeria maculans (strain JN3 / isolate v23.1.3 / race Av1-4-5-6-7-8)</name>
    <name type="common">Blackleg fungus</name>
    <name type="synonym">Phoma lingam</name>
    <dbReference type="NCBI Taxonomy" id="985895"/>
    <lineage>
        <taxon>Eukaryota</taxon>
        <taxon>Fungi</taxon>
        <taxon>Dikarya</taxon>
        <taxon>Ascomycota</taxon>
        <taxon>Pezizomycotina</taxon>
        <taxon>Dothideomycetes</taxon>
        <taxon>Pleosporomycetidae</taxon>
        <taxon>Pleosporales</taxon>
        <taxon>Pleosporineae</taxon>
        <taxon>Leptosphaeriaceae</taxon>
        <taxon>Plenodomus</taxon>
        <taxon>Plenodomus lingam/Leptosphaeria maculans species complex</taxon>
    </lineage>
</organism>
<evidence type="ECO:0000313" key="1">
    <source>
        <dbReference type="EMBL" id="CBX91871.1"/>
    </source>
</evidence>
<keyword evidence="2" id="KW-1185">Reference proteome</keyword>
<dbReference type="AlphaFoldDB" id="E5R4A3"/>
<dbReference type="Proteomes" id="UP000002668">
    <property type="component" value="Genome"/>
</dbReference>
<reference evidence="2" key="1">
    <citation type="journal article" date="2011" name="Nat. Commun.">
        <title>Effector diversification within compartments of the Leptosphaeria maculans genome affected by Repeat-Induced Point mutations.</title>
        <authorList>
            <person name="Rouxel T."/>
            <person name="Grandaubert J."/>
            <person name="Hane J.K."/>
            <person name="Hoede C."/>
            <person name="van de Wouw A.P."/>
            <person name="Couloux A."/>
            <person name="Dominguez V."/>
            <person name="Anthouard V."/>
            <person name="Bally P."/>
            <person name="Bourras S."/>
            <person name="Cozijnsen A.J."/>
            <person name="Ciuffetti L.M."/>
            <person name="Degrave A."/>
            <person name="Dilmaghani A."/>
            <person name="Duret L."/>
            <person name="Fudal I."/>
            <person name="Goodwin S.B."/>
            <person name="Gout L."/>
            <person name="Glaser N."/>
            <person name="Linglin J."/>
            <person name="Kema G.H.J."/>
            <person name="Lapalu N."/>
            <person name="Lawrence C.B."/>
            <person name="May K."/>
            <person name="Meyer M."/>
            <person name="Ollivier B."/>
            <person name="Poulain J."/>
            <person name="Schoch C.L."/>
            <person name="Simon A."/>
            <person name="Spatafora J.W."/>
            <person name="Stachowiak A."/>
            <person name="Turgeon B.G."/>
            <person name="Tyler B.M."/>
            <person name="Vincent D."/>
            <person name="Weissenbach J."/>
            <person name="Amselem J."/>
            <person name="Quesneville H."/>
            <person name="Oliver R.P."/>
            <person name="Wincker P."/>
            <person name="Balesdent M.-H."/>
            <person name="Howlett B.J."/>
        </authorList>
    </citation>
    <scope>NUCLEOTIDE SEQUENCE [LARGE SCALE GENOMIC DNA]</scope>
    <source>
        <strain evidence="2">JN3 / isolate v23.1.3 / race Av1-4-5-6-7-8</strain>
    </source>
</reference>
<dbReference type="HOGENOM" id="CLU_2146314_0_0_1"/>
<accession>E5R4A3</accession>
<sequence>MYILVSLCFVSRSRSTFPEKDYVPSKHLHYGTPNYPPLSSSPYPTNSHGWLCEPDGCQLDELDWVCGWSWGFAGMAESIFMEDCVPVWSQVGAVLIVDREEVTSGLGELSMA</sequence>